<dbReference type="PIRSF" id="PIRSF017250">
    <property type="entry name" value="tRNA_splic_SEN34"/>
    <property type="match status" value="1"/>
</dbReference>
<evidence type="ECO:0000256" key="2">
    <source>
        <dbReference type="ARBA" id="ARBA00022694"/>
    </source>
</evidence>
<evidence type="ECO:0000256" key="4">
    <source>
        <dbReference type="ARBA" id="ARBA00059865"/>
    </source>
</evidence>
<dbReference type="STRING" id="402676.B6K069"/>
<evidence type="ECO:0000256" key="3">
    <source>
        <dbReference type="ARBA" id="ARBA00023239"/>
    </source>
</evidence>
<dbReference type="GeneID" id="7048408"/>
<keyword evidence="10" id="KW-0255">Endonuclease</keyword>
<dbReference type="GO" id="GO:0000379">
    <property type="term" value="P:tRNA-type intron splice site recognition and cleavage"/>
    <property type="evidence" value="ECO:0000318"/>
    <property type="project" value="GO_Central"/>
</dbReference>
<dbReference type="EC" id="4.6.1.16" evidence="5"/>
<dbReference type="GO" id="GO:0003676">
    <property type="term" value="F:nucleic acid binding"/>
    <property type="evidence" value="ECO:0007669"/>
    <property type="project" value="InterPro"/>
</dbReference>
<feature type="region of interest" description="Disordered" evidence="7">
    <location>
        <begin position="118"/>
        <end position="139"/>
    </location>
</feature>
<dbReference type="Pfam" id="PF26577">
    <property type="entry name" value="TSEN34_N"/>
    <property type="match status" value="1"/>
</dbReference>
<feature type="active site" evidence="6">
    <location>
        <position position="235"/>
    </location>
</feature>
<proteinExistence type="inferred from homology"/>
<feature type="domain" description="tRNA intron endonuclease catalytic" evidence="8">
    <location>
        <begin position="168"/>
        <end position="245"/>
    </location>
</feature>
<dbReference type="PANTHER" id="PTHR13070:SF0">
    <property type="entry name" value="TRNA-SPLICING ENDONUCLEASE SUBUNIT SEN34"/>
    <property type="match status" value="1"/>
</dbReference>
<feature type="active site" evidence="6">
    <location>
        <position position="204"/>
    </location>
</feature>
<name>B6K069_SCHJY</name>
<evidence type="ECO:0000256" key="7">
    <source>
        <dbReference type="SAM" id="MobiDB-lite"/>
    </source>
</evidence>
<dbReference type="VEuPathDB" id="FungiDB:SJAG_01260"/>
<dbReference type="InterPro" id="IPR011856">
    <property type="entry name" value="tRNA_endonuc-like_dom_sf"/>
</dbReference>
<organism evidence="10 12">
    <name type="scientific">Schizosaccharomyces japonicus (strain yFS275 / FY16936)</name>
    <name type="common">Fission yeast</name>
    <dbReference type="NCBI Taxonomy" id="402676"/>
    <lineage>
        <taxon>Eukaryota</taxon>
        <taxon>Fungi</taxon>
        <taxon>Dikarya</taxon>
        <taxon>Ascomycota</taxon>
        <taxon>Taphrinomycotina</taxon>
        <taxon>Schizosaccharomycetes</taxon>
        <taxon>Schizosaccharomycetales</taxon>
        <taxon>Schizosaccharomycetaceae</taxon>
        <taxon>Schizosaccharomyces</taxon>
    </lineage>
</organism>
<dbReference type="Proteomes" id="UP000001744">
    <property type="component" value="Unassembled WGS sequence"/>
</dbReference>
<evidence type="ECO:0000256" key="1">
    <source>
        <dbReference type="ARBA" id="ARBA00008078"/>
    </source>
</evidence>
<keyword evidence="10" id="KW-0378">Hydrolase</keyword>
<dbReference type="PANTHER" id="PTHR13070">
    <property type="entry name" value="TRNA-SPLICING ENDONUCLEASE SUBUNIT SEN34-RELATED"/>
    <property type="match status" value="1"/>
</dbReference>
<dbReference type="InterPro" id="IPR036167">
    <property type="entry name" value="tRNA_intron_Endo_cat-like_sf"/>
</dbReference>
<evidence type="ECO:0000313" key="12">
    <source>
        <dbReference type="Proteomes" id="UP000001744"/>
    </source>
</evidence>
<sequence length="266" mass="30470">MPPYPIACLNGQYLLFDLEAVKEFRCKYGILGMLTGTLAQLPQQNVFLGLPVQLMNEEAYYLVKHGLAYLVDDVASHESTRAEITKYHVEQVHTQRRELAQEQHTENNRRQYEKKRLAMQKLGRPPPPEPSPAEDRRSDLLMVPVRTASNRELYAPQDSHIFPEVEMKRYHAFEYLLARKFCLNPGLRFGCHFVAYPGDSLRYHSHYLVNSYNWNEEVPVVNIIAGGRLGTGVKKAWLMCGTKSSSSKRNDTASTRCFSVEWAGFG</sequence>
<evidence type="ECO:0000256" key="6">
    <source>
        <dbReference type="PIRSR" id="PIRSR017250-50"/>
    </source>
</evidence>
<feature type="domain" description="TSEN34 N-terminal" evidence="9">
    <location>
        <begin position="5"/>
        <end position="73"/>
    </location>
</feature>
<keyword evidence="3 5" id="KW-0456">Lyase</keyword>
<dbReference type="SUPFAM" id="SSF53032">
    <property type="entry name" value="tRNA-intron endonuclease catalytic domain-like"/>
    <property type="match status" value="1"/>
</dbReference>
<accession>B6K069</accession>
<evidence type="ECO:0000259" key="8">
    <source>
        <dbReference type="Pfam" id="PF01974"/>
    </source>
</evidence>
<dbReference type="InterPro" id="IPR006677">
    <property type="entry name" value="tRNA_intron_Endonuc_cat-like"/>
</dbReference>
<dbReference type="eggNOG" id="KOG4133">
    <property type="taxonomic scope" value="Eukaryota"/>
</dbReference>
<keyword evidence="12" id="KW-1185">Reference proteome</keyword>
<dbReference type="InterPro" id="IPR059049">
    <property type="entry name" value="TSEN34_N"/>
</dbReference>
<dbReference type="Gene3D" id="3.40.1350.10">
    <property type="match status" value="1"/>
</dbReference>
<protein>
    <recommendedName>
        <fullName evidence="5">tRNA-splicing endonuclease subunit Sen34</fullName>
        <ecNumber evidence="5">4.6.1.16</ecNumber>
    </recommendedName>
</protein>
<evidence type="ECO:0000313" key="11">
    <source>
        <dbReference type="JaponicusDB" id="SJAG_01260"/>
    </source>
</evidence>
<dbReference type="HOGENOM" id="CLU_049366_0_0_1"/>
<dbReference type="Pfam" id="PF01974">
    <property type="entry name" value="tRNA_int_endo"/>
    <property type="match status" value="1"/>
</dbReference>
<feature type="active site" evidence="6">
    <location>
        <position position="196"/>
    </location>
</feature>
<dbReference type="EMBL" id="KE651168">
    <property type="protein sequence ID" value="EEB06219.1"/>
    <property type="molecule type" value="Genomic_DNA"/>
</dbReference>
<evidence type="ECO:0000256" key="5">
    <source>
        <dbReference type="PIRNR" id="PIRNR017250"/>
    </source>
</evidence>
<comment type="similarity">
    <text evidence="1 5">Belongs to the tRNA-intron endonuclease family.</text>
</comment>
<dbReference type="GO" id="GO:0032473">
    <property type="term" value="C:cytoplasmic side of mitochondrial outer membrane"/>
    <property type="evidence" value="ECO:0007669"/>
    <property type="project" value="EnsemblFungi"/>
</dbReference>
<keyword evidence="10" id="KW-0540">Nuclease</keyword>
<dbReference type="OrthoDB" id="48041at2759"/>
<dbReference type="OMA" id="RTFSLEW"/>
<dbReference type="CDD" id="cd22363">
    <property type="entry name" value="tRNA-intron_lyase_C"/>
    <property type="match status" value="1"/>
</dbReference>
<gene>
    <name evidence="11" type="primary">sen34</name>
    <name evidence="10" type="ORF">SJAG_01260</name>
</gene>
<dbReference type="GO" id="GO:0000213">
    <property type="term" value="F:tRNA-intron lyase activity"/>
    <property type="evidence" value="ECO:0000318"/>
    <property type="project" value="GO_Central"/>
</dbReference>
<evidence type="ECO:0000259" key="9">
    <source>
        <dbReference type="Pfam" id="PF26577"/>
    </source>
</evidence>
<dbReference type="FunFam" id="3.40.1350.10:FF:000008">
    <property type="entry name" value="tRNA-splicing endonuclease subunit Sen34"/>
    <property type="match status" value="1"/>
</dbReference>
<dbReference type="AlphaFoldDB" id="B6K069"/>
<dbReference type="RefSeq" id="XP_002172512.1">
    <property type="nucleotide sequence ID" value="XM_002172476.2"/>
</dbReference>
<reference evidence="10 12" key="1">
    <citation type="journal article" date="2011" name="Science">
        <title>Comparative functional genomics of the fission yeasts.</title>
        <authorList>
            <person name="Rhind N."/>
            <person name="Chen Z."/>
            <person name="Yassour M."/>
            <person name="Thompson D.A."/>
            <person name="Haas B.J."/>
            <person name="Habib N."/>
            <person name="Wapinski I."/>
            <person name="Roy S."/>
            <person name="Lin M.F."/>
            <person name="Heiman D.I."/>
            <person name="Young S.K."/>
            <person name="Furuya K."/>
            <person name="Guo Y."/>
            <person name="Pidoux A."/>
            <person name="Chen H.M."/>
            <person name="Robbertse B."/>
            <person name="Goldberg J.M."/>
            <person name="Aoki K."/>
            <person name="Bayne E.H."/>
            <person name="Berlin A.M."/>
            <person name="Desjardins C.A."/>
            <person name="Dobbs E."/>
            <person name="Dukaj L."/>
            <person name="Fan L."/>
            <person name="FitzGerald M.G."/>
            <person name="French C."/>
            <person name="Gujja S."/>
            <person name="Hansen K."/>
            <person name="Keifenheim D."/>
            <person name="Levin J.Z."/>
            <person name="Mosher R.A."/>
            <person name="Mueller C.A."/>
            <person name="Pfiffner J."/>
            <person name="Priest M."/>
            <person name="Russ C."/>
            <person name="Smialowska A."/>
            <person name="Swoboda P."/>
            <person name="Sykes S.M."/>
            <person name="Vaughn M."/>
            <person name="Vengrova S."/>
            <person name="Yoder R."/>
            <person name="Zeng Q."/>
            <person name="Allshire R."/>
            <person name="Baulcombe D."/>
            <person name="Birren B.W."/>
            <person name="Brown W."/>
            <person name="Ekwall K."/>
            <person name="Kellis M."/>
            <person name="Leatherwood J."/>
            <person name="Levin H."/>
            <person name="Margalit H."/>
            <person name="Martienssen R."/>
            <person name="Nieduszynski C.A."/>
            <person name="Spatafora J.W."/>
            <person name="Friedman N."/>
            <person name="Dalgaard J.Z."/>
            <person name="Baumann P."/>
            <person name="Niki H."/>
            <person name="Regev A."/>
            <person name="Nusbaum C."/>
        </authorList>
    </citation>
    <scope>NUCLEOTIDE SEQUENCE [LARGE SCALE GENOMIC DNA]</scope>
    <source>
        <strain evidence="12">yFS275 / FY16936</strain>
    </source>
</reference>
<evidence type="ECO:0000313" key="10">
    <source>
        <dbReference type="EMBL" id="EEB06219.1"/>
    </source>
</evidence>
<dbReference type="GO" id="GO:0000214">
    <property type="term" value="C:tRNA-intron endonuclease complex"/>
    <property type="evidence" value="ECO:0007669"/>
    <property type="project" value="UniProtKB-UniRule"/>
</dbReference>
<dbReference type="InterPro" id="IPR016690">
    <property type="entry name" value="TSEN34"/>
</dbReference>
<keyword evidence="2 5" id="KW-0819">tRNA processing</keyword>
<comment type="function">
    <text evidence="4">Constitutes one of the two catalytic subunit of the tRNA-splicing endonuclease complex, a complex responsible for identification and cleavage of the splice sites in pre-tRNA. It cleaves pre-tRNA at the 5'- and 3'-splice sites to release the intron. The products are an intron and two tRNA half-molecules bearing 2',3'-cyclic phosphate and 5'-OH termini. There are no conserved sequences at the splice sites, but the intron is invariably located at the same site in the gene, placing the splice sites an invariant distance from the constant structural features of the tRNA body. It probably carries the active site for 3'-splice site cleavage.</text>
</comment>
<dbReference type="JaponicusDB" id="SJAG_01260">
    <property type="gene designation" value="sen34"/>
</dbReference>